<keyword evidence="10" id="KW-1185">Reference proteome</keyword>
<dbReference type="PANTHER" id="PTHR30069:SF29">
    <property type="entry name" value="HEMOGLOBIN AND HEMOGLOBIN-HAPTOGLOBIN-BINDING PROTEIN 1-RELATED"/>
    <property type="match status" value="1"/>
</dbReference>
<evidence type="ECO:0000256" key="6">
    <source>
        <dbReference type="ARBA" id="ARBA00023136"/>
    </source>
</evidence>
<evidence type="ECO:0000256" key="2">
    <source>
        <dbReference type="ARBA" id="ARBA00022448"/>
    </source>
</evidence>
<keyword evidence="2" id="KW-0813">Transport</keyword>
<feature type="chain" id="PRO_5040836227" description="TonB-dependent receptor-like beta-barrel domain-containing protein" evidence="8">
    <location>
        <begin position="20"/>
        <end position="695"/>
    </location>
</feature>
<evidence type="ECO:0000256" key="4">
    <source>
        <dbReference type="ARBA" id="ARBA00022692"/>
    </source>
</evidence>
<dbReference type="EMBL" id="CP046056">
    <property type="protein sequence ID" value="QQD23491.1"/>
    <property type="molecule type" value="Genomic_DNA"/>
</dbReference>
<dbReference type="Gene3D" id="2.40.170.20">
    <property type="entry name" value="TonB-dependent receptor, beta-barrel domain"/>
    <property type="match status" value="1"/>
</dbReference>
<proteinExistence type="predicted"/>
<evidence type="ECO:0000256" key="5">
    <source>
        <dbReference type="ARBA" id="ARBA00022729"/>
    </source>
</evidence>
<organism evidence="9 10">
    <name type="scientific">Venatoribacter cucullus</name>
    <dbReference type="NCBI Taxonomy" id="2661630"/>
    <lineage>
        <taxon>Bacteria</taxon>
        <taxon>Pseudomonadati</taxon>
        <taxon>Pseudomonadota</taxon>
        <taxon>Gammaproteobacteria</taxon>
        <taxon>Oceanospirillales</taxon>
        <taxon>Oceanospirillaceae</taxon>
        <taxon>Venatoribacter</taxon>
    </lineage>
</organism>
<gene>
    <name evidence="9" type="ORF">GJQ55_02870</name>
</gene>
<evidence type="ECO:0000256" key="8">
    <source>
        <dbReference type="SAM" id="SignalP"/>
    </source>
</evidence>
<protein>
    <recommendedName>
        <fullName evidence="11">TonB-dependent receptor-like beta-barrel domain-containing protein</fullName>
    </recommendedName>
</protein>
<evidence type="ECO:0000256" key="3">
    <source>
        <dbReference type="ARBA" id="ARBA00022452"/>
    </source>
</evidence>
<dbReference type="GO" id="GO:0015344">
    <property type="term" value="F:siderophore uptake transmembrane transporter activity"/>
    <property type="evidence" value="ECO:0007669"/>
    <property type="project" value="TreeGrafter"/>
</dbReference>
<dbReference type="InterPro" id="IPR039426">
    <property type="entry name" value="TonB-dep_rcpt-like"/>
</dbReference>
<dbReference type="KEGG" id="vcw:GJQ55_02870"/>
<dbReference type="InterPro" id="IPR036942">
    <property type="entry name" value="Beta-barrel_TonB_sf"/>
</dbReference>
<dbReference type="GO" id="GO:0044718">
    <property type="term" value="P:siderophore transmembrane transport"/>
    <property type="evidence" value="ECO:0007669"/>
    <property type="project" value="TreeGrafter"/>
</dbReference>
<dbReference type="AlphaFoldDB" id="A0A9X7YNB7"/>
<feature type="signal peptide" evidence="8">
    <location>
        <begin position="1"/>
        <end position="19"/>
    </location>
</feature>
<name>A0A9X7YNB7_9GAMM</name>
<reference evidence="9 10" key="1">
    <citation type="submission" date="2019-11" db="EMBL/GenBank/DDBJ databases">
        <title>Venatorbacter sp. nov. a predator of Campylobacter and other Gram-negative bacteria.</title>
        <authorList>
            <person name="Saeedi A."/>
            <person name="Cummings N.J."/>
            <person name="Connerton I.F."/>
            <person name="Connerton P.L."/>
        </authorList>
    </citation>
    <scope>NUCLEOTIDE SEQUENCE [LARGE SCALE GENOMIC DNA]</scope>
    <source>
        <strain evidence="9">XL5</strain>
    </source>
</reference>
<dbReference type="PANTHER" id="PTHR30069">
    <property type="entry name" value="TONB-DEPENDENT OUTER MEMBRANE RECEPTOR"/>
    <property type="match status" value="1"/>
</dbReference>
<keyword evidence="7" id="KW-0998">Cell outer membrane</keyword>
<evidence type="ECO:0008006" key="11">
    <source>
        <dbReference type="Google" id="ProtNLM"/>
    </source>
</evidence>
<sequence>MNRLQRLGFLLLAGIPAAAAETSPEATTAAPGATTAAPAEAALQLDTVQISGQQEPLAEISTKKLLRVPGAGYDPLRAIGSLPGVTFTNGMGSEPAVRGSSPNDNAYYVDFLPVGYIFHSDSSSIISDNVLEDFRLELAAFSPQYNNATGAVIDATSRSPYYDRRQIIIDASLLKAGFFYEQPVNENQSFYFGARQSLFQYYIENFLDDEDFEFTTVPEYYDYQGKYEFRLSDTEQVAIQILGSRDKAGLLFAEDSDAVLQDPGLSGGLNFEAFFNTQGLLWEKIYASGMSHKIGLSHMEQKFAFTIGNANFVDVKVNDFNLRSQFNQPLSFSHELQWGVEYTQKNIDYAGRFSGPPCDEFRTDCRLVDGTEALTGSGEPVINEYDAHIADIWQVTQNWTLTPALALSYDDYTSESFVEPRLRSRWQFRDQWWFNAAYGDHHILPDNFGQYIAPFGNEDLQQPTARHFELGLEQQLRDDLLWKIQLYYKQLDNLIVSRPAKDSSYPTLTEAEYNALPTYTNDAEGKTWGLEFFLNKNLSDRWYGWLSVAYSRTFRTNTLTGEEFSYNYDQPLIINAVANWQLNQHWDVGFKWRLQSGQLITPLADVTGPDSNDLYTPVYGSLNSERLPVYHKLDLRADRTFRLKNGRELDFYAEILNVYARKNVTGYQYEGADYSTRKDVNDLPTIVSFGIKVRL</sequence>
<evidence type="ECO:0000313" key="10">
    <source>
        <dbReference type="Proteomes" id="UP000596074"/>
    </source>
</evidence>
<keyword evidence="4" id="KW-0812">Transmembrane</keyword>
<evidence type="ECO:0000256" key="7">
    <source>
        <dbReference type="ARBA" id="ARBA00023237"/>
    </source>
</evidence>
<evidence type="ECO:0000256" key="1">
    <source>
        <dbReference type="ARBA" id="ARBA00004571"/>
    </source>
</evidence>
<dbReference type="GO" id="GO:0009279">
    <property type="term" value="C:cell outer membrane"/>
    <property type="evidence" value="ECO:0007669"/>
    <property type="project" value="UniProtKB-SubCell"/>
</dbReference>
<evidence type="ECO:0000313" key="9">
    <source>
        <dbReference type="EMBL" id="QQD23491.1"/>
    </source>
</evidence>
<keyword evidence="5 8" id="KW-0732">Signal</keyword>
<dbReference type="RefSeq" id="WP_228346014.1">
    <property type="nucleotide sequence ID" value="NZ_CP046056.1"/>
</dbReference>
<accession>A0A9X7YNB7</accession>
<keyword evidence="6" id="KW-0472">Membrane</keyword>
<dbReference type="SUPFAM" id="SSF56935">
    <property type="entry name" value="Porins"/>
    <property type="match status" value="1"/>
</dbReference>
<keyword evidence="3" id="KW-1134">Transmembrane beta strand</keyword>
<dbReference type="Proteomes" id="UP000596074">
    <property type="component" value="Chromosome"/>
</dbReference>
<comment type="subcellular location">
    <subcellularLocation>
        <location evidence="1">Cell outer membrane</location>
        <topology evidence="1">Multi-pass membrane protein</topology>
    </subcellularLocation>
</comment>